<accession>A0A6C0IRQ2</accession>
<proteinExistence type="predicted"/>
<protein>
    <submittedName>
        <fullName evidence="1">Uncharacterized protein</fullName>
    </submittedName>
</protein>
<name>A0A6C0IRQ2_9ZZZZ</name>
<evidence type="ECO:0000313" key="1">
    <source>
        <dbReference type="EMBL" id="QHT95888.1"/>
    </source>
</evidence>
<dbReference type="EMBL" id="MN740247">
    <property type="protein sequence ID" value="QHT95888.1"/>
    <property type="molecule type" value="Genomic_DNA"/>
</dbReference>
<dbReference type="AlphaFoldDB" id="A0A6C0IRQ2"/>
<reference evidence="1" key="1">
    <citation type="journal article" date="2020" name="Nature">
        <title>Giant virus diversity and host interactions through global metagenomics.</title>
        <authorList>
            <person name="Schulz F."/>
            <person name="Roux S."/>
            <person name="Paez-Espino D."/>
            <person name="Jungbluth S."/>
            <person name="Walsh D.A."/>
            <person name="Denef V.J."/>
            <person name="McMahon K.D."/>
            <person name="Konstantinidis K.T."/>
            <person name="Eloe-Fadrosh E.A."/>
            <person name="Kyrpides N.C."/>
            <person name="Woyke T."/>
        </authorList>
    </citation>
    <scope>NUCLEOTIDE SEQUENCE</scope>
    <source>
        <strain evidence="1">GVMAG-M-3300024301-20</strain>
    </source>
</reference>
<organism evidence="1">
    <name type="scientific">viral metagenome</name>
    <dbReference type="NCBI Taxonomy" id="1070528"/>
    <lineage>
        <taxon>unclassified sequences</taxon>
        <taxon>metagenomes</taxon>
        <taxon>organismal metagenomes</taxon>
    </lineage>
</organism>
<sequence length="127" mass="15024">MNQVYFASTYFDPTYGYTYIAYPCATVTPCAVDELEEKAKPRQTQKHKDTARKTRILDERRCTAMTKKGEPCKNYKQRGEGCMFCAVHAKPLPKIDETQTSYYVEEIEYTYKKTTWFQRFKNFFANM</sequence>